<evidence type="ECO:0000313" key="4">
    <source>
        <dbReference type="Proteomes" id="UP000824540"/>
    </source>
</evidence>
<evidence type="ECO:0000259" key="2">
    <source>
        <dbReference type="PROSITE" id="PS51082"/>
    </source>
</evidence>
<dbReference type="GO" id="GO:0008479">
    <property type="term" value="F:tRNA-guanosine(34) queuine transglycosylase activity"/>
    <property type="evidence" value="ECO:0007669"/>
    <property type="project" value="TreeGrafter"/>
</dbReference>
<protein>
    <recommendedName>
        <fullName evidence="2">WH2 domain-containing protein</fullName>
    </recommendedName>
</protein>
<keyword evidence="1" id="KW-0862">Zinc</keyword>
<dbReference type="GO" id="GO:0005829">
    <property type="term" value="C:cytosol"/>
    <property type="evidence" value="ECO:0007669"/>
    <property type="project" value="TreeGrafter"/>
</dbReference>
<dbReference type="PANTHER" id="PTHR43530">
    <property type="entry name" value="QUEUINE TRNA-RIBOSYLTRANSFERASE CATALYTIC SUBUNIT 1"/>
    <property type="match status" value="1"/>
</dbReference>
<comment type="caution">
    <text evidence="3">The sequence shown here is derived from an EMBL/GenBank/DDBJ whole genome shotgun (WGS) entry which is preliminary data.</text>
</comment>
<dbReference type="InterPro" id="IPR002616">
    <property type="entry name" value="tRNA_ribo_trans-like"/>
</dbReference>
<dbReference type="Gene3D" id="3.20.20.105">
    <property type="entry name" value="Queuine tRNA-ribosyltransferase-like"/>
    <property type="match status" value="2"/>
</dbReference>
<dbReference type="AlphaFoldDB" id="A0A8T2NFZ1"/>
<organism evidence="3 4">
    <name type="scientific">Albula glossodonta</name>
    <name type="common">roundjaw bonefish</name>
    <dbReference type="NCBI Taxonomy" id="121402"/>
    <lineage>
        <taxon>Eukaryota</taxon>
        <taxon>Metazoa</taxon>
        <taxon>Chordata</taxon>
        <taxon>Craniata</taxon>
        <taxon>Vertebrata</taxon>
        <taxon>Euteleostomi</taxon>
        <taxon>Actinopterygii</taxon>
        <taxon>Neopterygii</taxon>
        <taxon>Teleostei</taxon>
        <taxon>Albuliformes</taxon>
        <taxon>Albulidae</taxon>
        <taxon>Albula</taxon>
    </lineage>
</organism>
<name>A0A8T2NFZ1_9TELE</name>
<dbReference type="SUPFAM" id="SSF51713">
    <property type="entry name" value="tRNA-guanine transglycosylase"/>
    <property type="match status" value="2"/>
</dbReference>
<dbReference type="GO" id="GO:0006400">
    <property type="term" value="P:tRNA modification"/>
    <property type="evidence" value="ECO:0007669"/>
    <property type="project" value="InterPro"/>
</dbReference>
<reference evidence="3" key="1">
    <citation type="thesis" date="2021" institute="BYU ScholarsArchive" country="Provo, UT, USA">
        <title>Applications of and Algorithms for Genome Assembly and Genomic Analyses with an Emphasis on Marine Teleosts.</title>
        <authorList>
            <person name="Pickett B.D."/>
        </authorList>
    </citation>
    <scope>NUCLEOTIDE SEQUENCE</scope>
    <source>
        <strain evidence="3">HI-2016</strain>
    </source>
</reference>
<dbReference type="InterPro" id="IPR036511">
    <property type="entry name" value="TGT-like_sf"/>
</dbReference>
<gene>
    <name evidence="3" type="ORF">JZ751_027502</name>
</gene>
<dbReference type="PANTHER" id="PTHR43530:SF1">
    <property type="entry name" value="QUEUINE TRNA-RIBOSYLTRANSFERASE CATALYTIC SUBUNIT 1"/>
    <property type="match status" value="1"/>
</dbReference>
<dbReference type="InterPro" id="IPR003124">
    <property type="entry name" value="WH2_dom"/>
</dbReference>
<sequence>MAASMQSKAEMVAVRAVSAAAPLALRILAECPVSKARACDLILPHGTVNTPVFMPVGTQGTMKGITADQLQDLGCKICLGNTYHLGMRPGPELIEKANGLHKFMNWKRNLLTVSTEGESRKREWLKEMGSTTRESIMSGQKDSGGFQMVSLVQLSEVTEEGVRFQSPYDGKEILLSPEKSIAIQNSLGSDIMMQLDDVVSSTITGPRVEEAMKRSIRWLDRCIAANKNPDRQNLFAIIQGGLNAKLRKACLDEMTKRDVPGFAIGGLSGGEEKDDFWKMVTLSTDNLPRNKPRYLMGVGPVAQRSQEYSPGPCCLQIAGARSPGLRNDMASYERLSFTFACDTFCMVLQFFLHIWCTMQMRSMIWTGTTIQMALNDTGFDNTGIPKPNWQVQMQLARLYAVELVVCSALGCDMFDCVFPTRTALKKKQFAKDFQPIDPDCQCPTCKRSVDLLHSRAYLHALFKTDTAAMHHVTVHNISYQLTLMRSVRESIIEGRFPEFVRTFMKRMFPVEGTYPGWAVDALASVNITLDGACSGKGCDSALC</sequence>
<dbReference type="EMBL" id="JAFBMS010000079">
    <property type="protein sequence ID" value="KAG9337851.1"/>
    <property type="molecule type" value="Genomic_DNA"/>
</dbReference>
<evidence type="ECO:0000313" key="3">
    <source>
        <dbReference type="EMBL" id="KAG9337851.1"/>
    </source>
</evidence>
<keyword evidence="4" id="KW-1185">Reference proteome</keyword>
<dbReference type="Pfam" id="PF01702">
    <property type="entry name" value="TGT"/>
    <property type="match status" value="3"/>
</dbReference>
<dbReference type="GO" id="GO:0003779">
    <property type="term" value="F:actin binding"/>
    <property type="evidence" value="ECO:0007669"/>
    <property type="project" value="InterPro"/>
</dbReference>
<dbReference type="NCBIfam" id="TIGR00449">
    <property type="entry name" value="tgt_general"/>
    <property type="match status" value="3"/>
</dbReference>
<dbReference type="OrthoDB" id="10249838at2759"/>
<feature type="domain" description="WH2" evidence="2">
    <location>
        <begin position="230"/>
        <end position="249"/>
    </location>
</feature>
<proteinExistence type="predicted"/>
<dbReference type="Proteomes" id="UP000824540">
    <property type="component" value="Unassembled WGS sequence"/>
</dbReference>
<evidence type="ECO:0000256" key="1">
    <source>
        <dbReference type="ARBA" id="ARBA00022833"/>
    </source>
</evidence>
<dbReference type="PROSITE" id="PS51082">
    <property type="entry name" value="WH2"/>
    <property type="match status" value="1"/>
</dbReference>
<accession>A0A8T2NFZ1</accession>